<proteinExistence type="predicted"/>
<evidence type="ECO:0000313" key="7">
    <source>
        <dbReference type="EMBL" id="MBB6674425.1"/>
    </source>
</evidence>
<dbReference type="PANTHER" id="PTHR33931:SF2">
    <property type="entry name" value="HOLIN-LIKE PROTEIN CIDA"/>
    <property type="match status" value="1"/>
</dbReference>
<dbReference type="PANTHER" id="PTHR33931">
    <property type="entry name" value="HOLIN-LIKE PROTEIN CIDA-RELATED"/>
    <property type="match status" value="1"/>
</dbReference>
<keyword evidence="8" id="KW-1185">Reference proteome</keyword>
<organism evidence="7 8">
    <name type="scientific">Cohnella nanjingensis</name>
    <dbReference type="NCBI Taxonomy" id="1387779"/>
    <lineage>
        <taxon>Bacteria</taxon>
        <taxon>Bacillati</taxon>
        <taxon>Bacillota</taxon>
        <taxon>Bacilli</taxon>
        <taxon>Bacillales</taxon>
        <taxon>Paenibacillaceae</taxon>
        <taxon>Cohnella</taxon>
    </lineage>
</organism>
<feature type="transmembrane region" description="Helical" evidence="6">
    <location>
        <begin position="29"/>
        <end position="48"/>
    </location>
</feature>
<dbReference type="InterPro" id="IPR005538">
    <property type="entry name" value="LrgA/CidA"/>
</dbReference>
<sequence length="118" mass="12612">MKGFAILLLFNLAGLAGHQLLHIPLPGNVLGMLLLLLSLLAGWVKLAWIEASAQFLLKHMLIFFAPTIVGVIVYFGQIGQQWLPIVANLFVSTAIVLALTGWVTAKLARGAEAGDSHG</sequence>
<feature type="transmembrane region" description="Helical" evidence="6">
    <location>
        <begin position="55"/>
        <end position="76"/>
    </location>
</feature>
<evidence type="ECO:0000256" key="2">
    <source>
        <dbReference type="ARBA" id="ARBA00022475"/>
    </source>
</evidence>
<protein>
    <submittedName>
        <fullName evidence="7">CidA/LrgA family protein</fullName>
    </submittedName>
</protein>
<evidence type="ECO:0000256" key="4">
    <source>
        <dbReference type="ARBA" id="ARBA00022989"/>
    </source>
</evidence>
<gene>
    <name evidence="7" type="ORF">H7C19_27455</name>
</gene>
<dbReference type="AlphaFoldDB" id="A0A7X0VHR7"/>
<dbReference type="RefSeq" id="WP_185672289.1">
    <property type="nucleotide sequence ID" value="NZ_JACJVP010000047.1"/>
</dbReference>
<evidence type="ECO:0000256" key="5">
    <source>
        <dbReference type="ARBA" id="ARBA00023136"/>
    </source>
</evidence>
<keyword evidence="2" id="KW-1003">Cell membrane</keyword>
<comment type="caution">
    <text evidence="7">The sequence shown here is derived from an EMBL/GenBank/DDBJ whole genome shotgun (WGS) entry which is preliminary data.</text>
</comment>
<dbReference type="Pfam" id="PF03788">
    <property type="entry name" value="LrgA"/>
    <property type="match status" value="1"/>
</dbReference>
<evidence type="ECO:0000313" key="8">
    <source>
        <dbReference type="Proteomes" id="UP000547209"/>
    </source>
</evidence>
<dbReference type="Proteomes" id="UP000547209">
    <property type="component" value="Unassembled WGS sequence"/>
</dbReference>
<keyword evidence="3 6" id="KW-0812">Transmembrane</keyword>
<dbReference type="GO" id="GO:0005886">
    <property type="term" value="C:plasma membrane"/>
    <property type="evidence" value="ECO:0007669"/>
    <property type="project" value="UniProtKB-SubCell"/>
</dbReference>
<evidence type="ECO:0000256" key="3">
    <source>
        <dbReference type="ARBA" id="ARBA00022692"/>
    </source>
</evidence>
<evidence type="ECO:0000256" key="1">
    <source>
        <dbReference type="ARBA" id="ARBA00004651"/>
    </source>
</evidence>
<feature type="transmembrane region" description="Helical" evidence="6">
    <location>
        <begin position="82"/>
        <end position="103"/>
    </location>
</feature>
<comment type="subcellular location">
    <subcellularLocation>
        <location evidence="1">Cell membrane</location>
        <topology evidence="1">Multi-pass membrane protein</topology>
    </subcellularLocation>
</comment>
<reference evidence="7 8" key="1">
    <citation type="submission" date="2020-08" db="EMBL/GenBank/DDBJ databases">
        <title>Cohnella phylogeny.</title>
        <authorList>
            <person name="Dunlap C."/>
        </authorList>
    </citation>
    <scope>NUCLEOTIDE SEQUENCE [LARGE SCALE GENOMIC DNA]</scope>
    <source>
        <strain evidence="7 8">DSM 28246</strain>
    </source>
</reference>
<evidence type="ECO:0000256" key="6">
    <source>
        <dbReference type="SAM" id="Phobius"/>
    </source>
</evidence>
<keyword evidence="5 6" id="KW-0472">Membrane</keyword>
<keyword evidence="4 6" id="KW-1133">Transmembrane helix</keyword>
<accession>A0A7X0VHR7</accession>
<name>A0A7X0VHR7_9BACL</name>
<dbReference type="EMBL" id="JACJVP010000047">
    <property type="protein sequence ID" value="MBB6674425.1"/>
    <property type="molecule type" value="Genomic_DNA"/>
</dbReference>